<reference evidence="2" key="1">
    <citation type="submission" date="2023-03" db="EMBL/GenBank/DDBJ databases">
        <title>Massive genome expansion in bonnet fungi (Mycena s.s.) driven by repeated elements and novel gene families across ecological guilds.</title>
        <authorList>
            <consortium name="Lawrence Berkeley National Laboratory"/>
            <person name="Harder C.B."/>
            <person name="Miyauchi S."/>
            <person name="Viragh M."/>
            <person name="Kuo A."/>
            <person name="Thoen E."/>
            <person name="Andreopoulos B."/>
            <person name="Lu D."/>
            <person name="Skrede I."/>
            <person name="Drula E."/>
            <person name="Henrissat B."/>
            <person name="Morin E."/>
            <person name="Kohler A."/>
            <person name="Barry K."/>
            <person name="LaButti K."/>
            <person name="Morin E."/>
            <person name="Salamov A."/>
            <person name="Lipzen A."/>
            <person name="Mereny Z."/>
            <person name="Hegedus B."/>
            <person name="Baldrian P."/>
            <person name="Stursova M."/>
            <person name="Weitz H."/>
            <person name="Taylor A."/>
            <person name="Grigoriev I.V."/>
            <person name="Nagy L.G."/>
            <person name="Martin F."/>
            <person name="Kauserud H."/>
        </authorList>
    </citation>
    <scope>NUCLEOTIDE SEQUENCE</scope>
    <source>
        <strain evidence="2">CBHHK182m</strain>
    </source>
</reference>
<sequence length="70" mass="7125">MSSPQPAAETTPANSEGMEPNSQYAAYLKNSNPAATLGALDGVVAAVVTVGSRTFLITTHTDYVRAPSGA</sequence>
<evidence type="ECO:0000313" key="3">
    <source>
        <dbReference type="Proteomes" id="UP001215598"/>
    </source>
</evidence>
<protein>
    <submittedName>
        <fullName evidence="2">Uncharacterized protein</fullName>
    </submittedName>
</protein>
<evidence type="ECO:0000256" key="1">
    <source>
        <dbReference type="SAM" id="MobiDB-lite"/>
    </source>
</evidence>
<feature type="region of interest" description="Disordered" evidence="1">
    <location>
        <begin position="1"/>
        <end position="22"/>
    </location>
</feature>
<organism evidence="2 3">
    <name type="scientific">Mycena metata</name>
    <dbReference type="NCBI Taxonomy" id="1033252"/>
    <lineage>
        <taxon>Eukaryota</taxon>
        <taxon>Fungi</taxon>
        <taxon>Dikarya</taxon>
        <taxon>Basidiomycota</taxon>
        <taxon>Agaricomycotina</taxon>
        <taxon>Agaricomycetes</taxon>
        <taxon>Agaricomycetidae</taxon>
        <taxon>Agaricales</taxon>
        <taxon>Marasmiineae</taxon>
        <taxon>Mycenaceae</taxon>
        <taxon>Mycena</taxon>
    </lineage>
</organism>
<accession>A0AAD7H8Y7</accession>
<dbReference type="Proteomes" id="UP001215598">
    <property type="component" value="Unassembled WGS sequence"/>
</dbReference>
<keyword evidence="3" id="KW-1185">Reference proteome</keyword>
<evidence type="ECO:0000313" key="2">
    <source>
        <dbReference type="EMBL" id="KAJ7715340.1"/>
    </source>
</evidence>
<gene>
    <name evidence="2" type="ORF">B0H16DRAFT_1742048</name>
</gene>
<dbReference type="AlphaFoldDB" id="A0AAD7H8Y7"/>
<name>A0AAD7H8Y7_9AGAR</name>
<comment type="caution">
    <text evidence="2">The sequence shown here is derived from an EMBL/GenBank/DDBJ whole genome shotgun (WGS) entry which is preliminary data.</text>
</comment>
<proteinExistence type="predicted"/>
<dbReference type="EMBL" id="JARKIB010000310">
    <property type="protein sequence ID" value="KAJ7715340.1"/>
    <property type="molecule type" value="Genomic_DNA"/>
</dbReference>